<dbReference type="PANTHER" id="PTHR31672:SF13">
    <property type="entry name" value="F-BOX PROTEIN CPR30-LIKE"/>
    <property type="match status" value="1"/>
</dbReference>
<dbReference type="SMART" id="SM00256">
    <property type="entry name" value="FBOX"/>
    <property type="match status" value="1"/>
</dbReference>
<evidence type="ECO:0000313" key="3">
    <source>
        <dbReference type="EMBL" id="KAK9743373.1"/>
    </source>
</evidence>
<sequence length="424" mass="48311">MGDVIEGPPILPPELVAEILCKLPVKSLLRFTSVCKTWLSMIRNDHHFAIKHYLVRTTSSSHVLDDVDYMFDSTRTASHYKPCLYSFTAAKTFRYLYRFECVPDMTINVSNSRHGVICFSLMLTSQALLCNPSIQEAVLLPPSPNKGHPVLGFDHISNDYKVVTINWKNICTINVYSVRQGYWRNLHVSGSLQCVSELNGCGVSNANGRMCNWLFSKKLESTRTKATGWLSFDMVEEVLKELPMPECRIHKIHEHNHLSSSRWQGCISCLPHTWDIKSKFVDVWVLKGGGTINRSEDWMWKKVFAVKFPGHDPMWPSNFWLNDKELFVNIGGIDNEEVFHYNLNSQQLRRTGRKGSIGGWKKGYAGSLVSIKHLMSPKHGEGEGKGKQQNVGEDEDSKPDDNGGFIFRVVGRRGVRWFHSFKSI</sequence>
<name>A0AAW1M2I5_SAPOF</name>
<keyword evidence="4" id="KW-1185">Reference proteome</keyword>
<dbReference type="InterPro" id="IPR013187">
    <property type="entry name" value="F-box-assoc_dom_typ3"/>
</dbReference>
<comment type="caution">
    <text evidence="3">The sequence shown here is derived from an EMBL/GenBank/DDBJ whole genome shotgun (WGS) entry which is preliminary data.</text>
</comment>
<gene>
    <name evidence="3" type="ORF">RND81_03G235100</name>
</gene>
<feature type="region of interest" description="Disordered" evidence="1">
    <location>
        <begin position="376"/>
        <end position="402"/>
    </location>
</feature>
<evidence type="ECO:0000259" key="2">
    <source>
        <dbReference type="PROSITE" id="PS50181"/>
    </source>
</evidence>
<dbReference type="NCBIfam" id="TIGR01640">
    <property type="entry name" value="F_box_assoc_1"/>
    <property type="match status" value="1"/>
</dbReference>
<evidence type="ECO:0000313" key="4">
    <source>
        <dbReference type="Proteomes" id="UP001443914"/>
    </source>
</evidence>
<dbReference type="SUPFAM" id="SSF81383">
    <property type="entry name" value="F-box domain"/>
    <property type="match status" value="1"/>
</dbReference>
<reference evidence="3" key="1">
    <citation type="submission" date="2024-03" db="EMBL/GenBank/DDBJ databases">
        <title>WGS assembly of Saponaria officinalis var. Norfolk2.</title>
        <authorList>
            <person name="Jenkins J."/>
            <person name="Shu S."/>
            <person name="Grimwood J."/>
            <person name="Barry K."/>
            <person name="Goodstein D."/>
            <person name="Schmutz J."/>
            <person name="Leebens-Mack J."/>
            <person name="Osbourn A."/>
        </authorList>
    </citation>
    <scope>NUCLEOTIDE SEQUENCE [LARGE SCALE GENOMIC DNA]</scope>
    <source>
        <strain evidence="3">JIC</strain>
    </source>
</reference>
<dbReference type="EMBL" id="JBDFQZ010000003">
    <property type="protein sequence ID" value="KAK9743373.1"/>
    <property type="molecule type" value="Genomic_DNA"/>
</dbReference>
<protein>
    <recommendedName>
        <fullName evidence="2">F-box domain-containing protein</fullName>
    </recommendedName>
</protein>
<dbReference type="InterPro" id="IPR036047">
    <property type="entry name" value="F-box-like_dom_sf"/>
</dbReference>
<accession>A0AAW1M2I5</accession>
<feature type="domain" description="F-box" evidence="2">
    <location>
        <begin position="11"/>
        <end position="51"/>
    </location>
</feature>
<dbReference type="AlphaFoldDB" id="A0AAW1M2I5"/>
<dbReference type="Gene3D" id="1.20.1280.50">
    <property type="match status" value="1"/>
</dbReference>
<dbReference type="InterPro" id="IPR050796">
    <property type="entry name" value="SCF_F-box_component"/>
</dbReference>
<dbReference type="PROSITE" id="PS50181">
    <property type="entry name" value="FBOX"/>
    <property type="match status" value="1"/>
</dbReference>
<organism evidence="3 4">
    <name type="scientific">Saponaria officinalis</name>
    <name type="common">Common soapwort</name>
    <name type="synonym">Lychnis saponaria</name>
    <dbReference type="NCBI Taxonomy" id="3572"/>
    <lineage>
        <taxon>Eukaryota</taxon>
        <taxon>Viridiplantae</taxon>
        <taxon>Streptophyta</taxon>
        <taxon>Embryophyta</taxon>
        <taxon>Tracheophyta</taxon>
        <taxon>Spermatophyta</taxon>
        <taxon>Magnoliopsida</taxon>
        <taxon>eudicotyledons</taxon>
        <taxon>Gunneridae</taxon>
        <taxon>Pentapetalae</taxon>
        <taxon>Caryophyllales</taxon>
        <taxon>Caryophyllaceae</taxon>
        <taxon>Caryophylleae</taxon>
        <taxon>Saponaria</taxon>
    </lineage>
</organism>
<dbReference type="PANTHER" id="PTHR31672">
    <property type="entry name" value="BNACNNG10540D PROTEIN"/>
    <property type="match status" value="1"/>
</dbReference>
<dbReference type="InterPro" id="IPR017451">
    <property type="entry name" value="F-box-assoc_interact_dom"/>
</dbReference>
<evidence type="ECO:0000256" key="1">
    <source>
        <dbReference type="SAM" id="MobiDB-lite"/>
    </source>
</evidence>
<dbReference type="InterPro" id="IPR001810">
    <property type="entry name" value="F-box_dom"/>
</dbReference>
<dbReference type="Pfam" id="PF08268">
    <property type="entry name" value="FBA_3"/>
    <property type="match status" value="1"/>
</dbReference>
<dbReference type="Pfam" id="PF00646">
    <property type="entry name" value="F-box"/>
    <property type="match status" value="1"/>
</dbReference>
<dbReference type="CDD" id="cd22157">
    <property type="entry name" value="F-box_AtFBW1-like"/>
    <property type="match status" value="1"/>
</dbReference>
<dbReference type="Proteomes" id="UP001443914">
    <property type="component" value="Unassembled WGS sequence"/>
</dbReference>
<proteinExistence type="predicted"/>